<organism evidence="1 2">
    <name type="scientific">Escherichia phage altidsur</name>
    <dbReference type="NCBI Taxonomy" id="2696381"/>
    <lineage>
        <taxon>Viruses</taxon>
        <taxon>Duplodnaviria</taxon>
        <taxon>Heunggongvirae</taxon>
        <taxon>Uroviricota</taxon>
        <taxon>Caudoviricetes</taxon>
        <taxon>Autographivirales</taxon>
        <taxon>Autoscriptoviridae</taxon>
        <taxon>Stentvirinae</taxon>
        <taxon>Bonnellvirus</taxon>
        <taxon>Bonnellvirus altidsur</taxon>
    </lineage>
</organism>
<dbReference type="EMBL" id="MN850568">
    <property type="protein sequence ID" value="QHR65286.1"/>
    <property type="molecule type" value="Genomic_DNA"/>
</dbReference>
<name>A0A6B9WKN7_9CAUD</name>
<protein>
    <submittedName>
        <fullName evidence="1">Uncharacterized protein</fullName>
    </submittedName>
</protein>
<gene>
    <name evidence="1" type="ORF">altidsur_19</name>
</gene>
<proteinExistence type="predicted"/>
<evidence type="ECO:0000313" key="1">
    <source>
        <dbReference type="EMBL" id="QHR65286.1"/>
    </source>
</evidence>
<reference evidence="2" key="1">
    <citation type="submission" date="2019-12" db="EMBL/GenBank/DDBJ databases">
        <authorList>
            <person name="Olsen N.S."/>
            <person name="Junco L.M.F."/>
            <person name="Kot W."/>
            <person name="Hansen L.H."/>
        </authorList>
    </citation>
    <scope>NUCLEOTIDE SEQUENCE [LARGE SCALE GENOMIC DNA]</scope>
</reference>
<dbReference type="Proteomes" id="UP000464308">
    <property type="component" value="Segment"/>
</dbReference>
<accession>A0A6B9WKN7</accession>
<evidence type="ECO:0000313" key="2">
    <source>
        <dbReference type="Proteomes" id="UP000464308"/>
    </source>
</evidence>
<keyword evidence="2" id="KW-1185">Reference proteome</keyword>
<sequence>MALHPVKVFRGPDITDGQDVAVLLYRLPDGQEGLVVIDQIEILGQQMLTSEASDEQIIERFKAYAGRRPFIIDLLNELHYSAAPLAIQTWLKILTPIYEGEMYLFGIDNEE</sequence>